<organism evidence="1 2">
    <name type="scientific">Tritrichomonas musculus</name>
    <dbReference type="NCBI Taxonomy" id="1915356"/>
    <lineage>
        <taxon>Eukaryota</taxon>
        <taxon>Metamonada</taxon>
        <taxon>Parabasalia</taxon>
        <taxon>Tritrichomonadida</taxon>
        <taxon>Tritrichomonadidae</taxon>
        <taxon>Tritrichomonas</taxon>
    </lineage>
</organism>
<evidence type="ECO:0000313" key="2">
    <source>
        <dbReference type="Proteomes" id="UP001470230"/>
    </source>
</evidence>
<comment type="caution">
    <text evidence="1">The sequence shown here is derived from an EMBL/GenBank/DDBJ whole genome shotgun (WGS) entry which is preliminary data.</text>
</comment>
<accession>A0ABR2JEH1</accession>
<dbReference type="EMBL" id="JAPFFF010000012">
    <property type="protein sequence ID" value="KAK8875816.1"/>
    <property type="molecule type" value="Genomic_DNA"/>
</dbReference>
<dbReference type="Proteomes" id="UP001470230">
    <property type="component" value="Unassembled WGS sequence"/>
</dbReference>
<keyword evidence="2" id="KW-1185">Reference proteome</keyword>
<sequence>MCKSWRIVPQLILQNVFKATGIHQLDKGIAVNNKYVYPSNVRIPRQRRYQINSSNEELTADQNRLLISEKTYSKKYTNVNQIPNFHMLKKY</sequence>
<protein>
    <submittedName>
        <fullName evidence="1">Uncharacterized protein</fullName>
    </submittedName>
</protein>
<reference evidence="1 2" key="1">
    <citation type="submission" date="2024-04" db="EMBL/GenBank/DDBJ databases">
        <title>Tritrichomonas musculus Genome.</title>
        <authorList>
            <person name="Alves-Ferreira E."/>
            <person name="Grigg M."/>
            <person name="Lorenzi H."/>
            <person name="Galac M."/>
        </authorList>
    </citation>
    <scope>NUCLEOTIDE SEQUENCE [LARGE SCALE GENOMIC DNA]</scope>
    <source>
        <strain evidence="1 2">EAF2021</strain>
    </source>
</reference>
<proteinExistence type="predicted"/>
<name>A0ABR2JEH1_9EUKA</name>
<gene>
    <name evidence="1" type="ORF">M9Y10_005991</name>
</gene>
<evidence type="ECO:0000313" key="1">
    <source>
        <dbReference type="EMBL" id="KAK8875816.1"/>
    </source>
</evidence>